<comment type="caution">
    <text evidence="2">The sequence shown here is derived from an EMBL/GenBank/DDBJ whole genome shotgun (WGS) entry which is preliminary data.</text>
</comment>
<dbReference type="InterPro" id="IPR021560">
    <property type="entry name" value="DUF3021"/>
</dbReference>
<protein>
    <submittedName>
        <fullName evidence="2">DUF3021 domain-containing protein</fullName>
    </submittedName>
</protein>
<feature type="transmembrane region" description="Helical" evidence="1">
    <location>
        <begin position="128"/>
        <end position="150"/>
    </location>
</feature>
<gene>
    <name evidence="2" type="ORF">K6V98_07655</name>
</gene>
<evidence type="ECO:0000256" key="1">
    <source>
        <dbReference type="SAM" id="Phobius"/>
    </source>
</evidence>
<evidence type="ECO:0000313" key="3">
    <source>
        <dbReference type="Proteomes" id="UP000700908"/>
    </source>
</evidence>
<dbReference type="Pfam" id="PF11457">
    <property type="entry name" value="DUF3021"/>
    <property type="match status" value="1"/>
</dbReference>
<organism evidence="2 3">
    <name type="scientific">Collinsella ureilytica</name>
    <dbReference type="NCBI Taxonomy" id="2869515"/>
    <lineage>
        <taxon>Bacteria</taxon>
        <taxon>Bacillati</taxon>
        <taxon>Actinomycetota</taxon>
        <taxon>Coriobacteriia</taxon>
        <taxon>Coriobacteriales</taxon>
        <taxon>Coriobacteriaceae</taxon>
        <taxon>Collinsella</taxon>
    </lineage>
</organism>
<proteinExistence type="predicted"/>
<keyword evidence="1" id="KW-0812">Transmembrane</keyword>
<accession>A0ABS7MLH3</accession>
<evidence type="ECO:0000313" key="2">
    <source>
        <dbReference type="EMBL" id="MBY4798219.1"/>
    </source>
</evidence>
<dbReference type="EMBL" id="JAIMFO010000008">
    <property type="protein sequence ID" value="MBY4798219.1"/>
    <property type="molecule type" value="Genomic_DNA"/>
</dbReference>
<dbReference type="RefSeq" id="WP_222199935.1">
    <property type="nucleotide sequence ID" value="NZ_JAIMFO010000008.1"/>
</dbReference>
<keyword evidence="1" id="KW-1133">Transmembrane helix</keyword>
<keyword evidence="3" id="KW-1185">Reference proteome</keyword>
<reference evidence="2 3" key="1">
    <citation type="submission" date="2021-08" db="EMBL/GenBank/DDBJ databases">
        <title>Collinsella faecalis sp. nov. isolated from swine faeces.</title>
        <authorList>
            <person name="Oh B.S."/>
            <person name="Lee J.H."/>
        </authorList>
    </citation>
    <scope>NUCLEOTIDE SEQUENCE [LARGE SCALE GENOMIC DNA]</scope>
    <source>
        <strain evidence="2 3">AGMB00827</strain>
    </source>
</reference>
<feature type="transmembrane region" description="Helical" evidence="1">
    <location>
        <begin position="97"/>
        <end position="122"/>
    </location>
</feature>
<dbReference type="Proteomes" id="UP000700908">
    <property type="component" value="Unassembled WGS sequence"/>
</dbReference>
<name>A0ABS7MLH3_9ACTN</name>
<sequence>MTTTMQARTNEHPSVTCNSLSRDIILGMLGGIVIGTTLELLGSAVHGGSAYVPGVPSFLASFANEHTAVLVERIVYALLGLTMNLPRRLFDLDRLSLAAATALHFLIVIGSLLVAGIYLQWAQMGPQLISFIAIASAIYFVIWFIIWFSIRHKISQMNQRLGARTPRA</sequence>
<keyword evidence="1" id="KW-0472">Membrane</keyword>